<evidence type="ECO:0000313" key="4">
    <source>
        <dbReference type="WBParaSite" id="TCNE_0000825101-mRNA-1"/>
    </source>
</evidence>
<proteinExistence type="predicted"/>
<dbReference type="Proteomes" id="UP000050794">
    <property type="component" value="Unassembled WGS sequence"/>
</dbReference>
<evidence type="ECO:0000313" key="3">
    <source>
        <dbReference type="Proteomes" id="UP000050794"/>
    </source>
</evidence>
<organism evidence="3 4">
    <name type="scientific">Toxocara canis</name>
    <name type="common">Canine roundworm</name>
    <dbReference type="NCBI Taxonomy" id="6265"/>
    <lineage>
        <taxon>Eukaryota</taxon>
        <taxon>Metazoa</taxon>
        <taxon>Ecdysozoa</taxon>
        <taxon>Nematoda</taxon>
        <taxon>Chromadorea</taxon>
        <taxon>Rhabditida</taxon>
        <taxon>Spirurina</taxon>
        <taxon>Ascaridomorpha</taxon>
        <taxon>Ascaridoidea</taxon>
        <taxon>Toxocaridae</taxon>
        <taxon>Toxocara</taxon>
    </lineage>
</organism>
<keyword evidence="3" id="KW-1185">Reference proteome</keyword>
<gene>
    <name evidence="2" type="ORF">TCNE_LOCUS8251</name>
</gene>
<keyword evidence="1" id="KW-0175">Coiled coil</keyword>
<evidence type="ECO:0000313" key="2">
    <source>
        <dbReference type="EMBL" id="VDM39572.1"/>
    </source>
</evidence>
<reference evidence="2 3" key="2">
    <citation type="submission" date="2018-11" db="EMBL/GenBank/DDBJ databases">
        <authorList>
            <consortium name="Pathogen Informatics"/>
        </authorList>
    </citation>
    <scope>NUCLEOTIDE SEQUENCE [LARGE SCALE GENOMIC DNA]</scope>
</reference>
<dbReference type="WBParaSite" id="TCNE_0000825101-mRNA-1">
    <property type="protein sequence ID" value="TCNE_0000825101-mRNA-1"/>
    <property type="gene ID" value="TCNE_0000825101"/>
</dbReference>
<accession>A0A183UID1</accession>
<name>A0A183UID1_TOXCA</name>
<sequence length="215" mass="25062">MNLRRECLHDSRIPNGGHKSLKEKTVECDALKKKVEKFERDNCFRQQWENQKRALESKQPMDVQMLQREKRELTMQLDREQNEKHELFLQINTLIAQVAEANRDAAEQQNNATLKAENDSLKSQLGSIQKIQTQLNNDVHSLQEELRRKAAEVESCKEDASRRLGFVENEKSKLQESVEALERELQLKSAALQSVMLAKQVRILGHLIQNSEHYF</sequence>
<evidence type="ECO:0000256" key="1">
    <source>
        <dbReference type="SAM" id="Coils"/>
    </source>
</evidence>
<feature type="coiled-coil region" evidence="1">
    <location>
        <begin position="21"/>
        <end position="191"/>
    </location>
</feature>
<dbReference type="EMBL" id="UYWY01019859">
    <property type="protein sequence ID" value="VDM39572.1"/>
    <property type="molecule type" value="Genomic_DNA"/>
</dbReference>
<reference evidence="4" key="1">
    <citation type="submission" date="2016-06" db="UniProtKB">
        <authorList>
            <consortium name="WormBaseParasite"/>
        </authorList>
    </citation>
    <scope>IDENTIFICATION</scope>
</reference>
<protein>
    <submittedName>
        <fullName evidence="4">CCDC144C domain-containing protein</fullName>
    </submittedName>
</protein>
<dbReference type="AlphaFoldDB" id="A0A183UID1"/>